<protein>
    <submittedName>
        <fullName evidence="1">Extracellular solute-binding protein</fullName>
    </submittedName>
</protein>
<dbReference type="Gene3D" id="3.40.190.10">
    <property type="entry name" value="Periplasmic binding protein-like II"/>
    <property type="match status" value="1"/>
</dbReference>
<dbReference type="PANTHER" id="PTHR43649:SF27">
    <property type="entry name" value="EXTRACELLULAR SOLUTE-BINDING PROTEIN FAMILY 1"/>
    <property type="match status" value="1"/>
</dbReference>
<dbReference type="CDD" id="cd14489">
    <property type="entry name" value="CBM_SBP_bac_1_like"/>
    <property type="match status" value="1"/>
</dbReference>
<gene>
    <name evidence="1" type="ORF">D5F53_23415</name>
</gene>
<dbReference type="KEGG" id="plw:D5F53_23415"/>
<proteinExistence type="predicted"/>
<dbReference type="PANTHER" id="PTHR43649">
    <property type="entry name" value="ARABINOSE-BINDING PROTEIN-RELATED"/>
    <property type="match status" value="1"/>
</dbReference>
<sequence length="985" mass="110736">MTLQTQLKKWMTRLLVLAAILAALTLFFNRGGNESGAGGRPEHGGTGITLERPASLVNLSMQPGKSISYAQYLSDHDGKDRPDHEITIPAADYSRAEGGEFRRLEAYEGHPGTSLFTGEKGEVEWRVHVEEGGLYNLSLLYYPVEGKSSSIERSIRIDGEVPFQEAAYLQFDRIWDNAKDGIDQDNQGNDLRPKQIERPAWTTAVLKDADGYITEPLLFYFEEGEHTVSLTAAREPMVIGELKLFQQESPPTYAELYRQYEAEGIRRTEGALLAIQGEDAVAKSSPTLYPLSERSSPSVSPYSASKVRINTIGGFNWRLPGQWIEWELDVPESGLYKIAFKSQQNFVRGMYSTRKLTIDGKVPFEEMNHVAFRFKDGYRMDVLGGDEPYLFRLEQGKHVLRLEASLGEFAPLIHEVEDSLLNLNAMYRKILMITGTNPDEFRDYRVEQRIPEQLEAFRYESGRLKAVAARLVELSGQSGDQEALLKTMALQLDEMIEKPDTIPRRLEAYKTNTGGLGTWLQQAREQPLEIDALYVASADAKLPKSGMGAADKVKHEASTFFSSFFIDYNNIGNVTDEKNQRSITVWIGSGRDQANTIKAMIDETFTPETGINVNLKLVNMGTLLPATLSGQGPEVAMQIGNDLPVNFAMRNAAADLTQFPDFESVAARFRDSALVPYRYRSGVYALPETQTFNMMFYRKDVLEELGLEVPKTWDDVASLLAVLNKNHMQFGLPVVAQAPDQWTTLPPNSMYAALLMQSGGQFYRNNDRESDLDSKIGLEAFKQWTEYYTDYKLEREYDFANRFRTGQMPIGISDYTTYNQLSVFAPEIRGVWGFAPVPGTVQADGTIDRTVPSGGSAVLMLDDAKDKDAAWEFLKWWTSDATQTNFGREMEGLMGAAARYPTANIKALDSLPWPVTDYENLKSQFEWVQGIPEVPGGYSTGRHLFNAFYRAVISGIEPREALMDSVQYIHDEIRTKQAEFGELQE</sequence>
<evidence type="ECO:0000313" key="2">
    <source>
        <dbReference type="Proteomes" id="UP000266552"/>
    </source>
</evidence>
<dbReference type="Proteomes" id="UP000266552">
    <property type="component" value="Chromosome"/>
</dbReference>
<dbReference type="AlphaFoldDB" id="A0A385TQJ3"/>
<dbReference type="InterPro" id="IPR006059">
    <property type="entry name" value="SBP"/>
</dbReference>
<dbReference type="RefSeq" id="WP_119849689.1">
    <property type="nucleotide sequence ID" value="NZ_CP032412.1"/>
</dbReference>
<reference evidence="1 2" key="1">
    <citation type="submission" date="2018-09" db="EMBL/GenBank/DDBJ databases">
        <title>Genome Sequence of Paenibacillus lautus Strain E7593-69, Azo Dye-Degrading Bacteria, Isolated from Commercial Tattoo Inks.</title>
        <authorList>
            <person name="Nho S.W."/>
            <person name="Kim S.-J."/>
            <person name="Kweon O."/>
            <person name="Cerniglia C.E."/>
        </authorList>
    </citation>
    <scope>NUCLEOTIDE SEQUENCE [LARGE SCALE GENOMIC DNA]</scope>
    <source>
        <strain evidence="1 2">E7593-69</strain>
    </source>
</reference>
<organism evidence="1 2">
    <name type="scientific">Paenibacillus lautus</name>
    <name type="common">Bacillus lautus</name>
    <dbReference type="NCBI Taxonomy" id="1401"/>
    <lineage>
        <taxon>Bacteria</taxon>
        <taxon>Bacillati</taxon>
        <taxon>Bacillota</taxon>
        <taxon>Bacilli</taxon>
        <taxon>Bacillales</taxon>
        <taxon>Paenibacillaceae</taxon>
        <taxon>Paenibacillus</taxon>
    </lineage>
</organism>
<dbReference type="SUPFAM" id="SSF53850">
    <property type="entry name" value="Periplasmic binding protein-like II"/>
    <property type="match status" value="1"/>
</dbReference>
<dbReference type="EMBL" id="CP032412">
    <property type="protein sequence ID" value="AYB46059.1"/>
    <property type="molecule type" value="Genomic_DNA"/>
</dbReference>
<dbReference type="Pfam" id="PF01547">
    <property type="entry name" value="SBP_bac_1"/>
    <property type="match status" value="1"/>
</dbReference>
<dbReference type="InterPro" id="IPR050490">
    <property type="entry name" value="Bact_solute-bd_prot1"/>
</dbReference>
<evidence type="ECO:0000313" key="1">
    <source>
        <dbReference type="EMBL" id="AYB46059.1"/>
    </source>
</evidence>
<name>A0A385TQJ3_PAELA</name>
<accession>A0A385TQJ3</accession>
<dbReference type="Gene3D" id="2.60.120.260">
    <property type="entry name" value="Galactose-binding domain-like"/>
    <property type="match status" value="2"/>
</dbReference>
<keyword evidence="2" id="KW-1185">Reference proteome</keyword>